<name>A0A0E0V003_LISMM</name>
<accession>A0A0E0V003</accession>
<sequence length="155" mass="17811">MLNELQRRWLQNQLIGIDVIVKDSGQVKLIDITYTHNEKLIDTFKKEYAISYGADTTLPKLLQDYKDPWANYQINDRISVDDQFVFCGEGEMGNEGFIVKTDADSQINWMLFSTTSNPFIELTTNNNIVYIKSTAGFFITLNVKTNEISILNNLK</sequence>
<proteinExistence type="predicted"/>
<dbReference type="RefSeq" id="WP_012582286.1">
    <property type="nucleotide sequence ID" value="NC_017537.1"/>
</dbReference>
<reference evidence="1 2" key="1">
    <citation type="journal article" date="2011" name="J. Bacteriol.">
        <title>Genome sequence of the nonpathogenic Listeria monocytogenes serovar 4a strain M7.</title>
        <authorList>
            <person name="Chen J."/>
            <person name="Xia Y."/>
            <person name="Cheng C."/>
            <person name="Fang C."/>
            <person name="Shan Y."/>
            <person name="Jin G."/>
            <person name="Fang W."/>
        </authorList>
    </citation>
    <scope>NUCLEOTIDE SEQUENCE [LARGE SCALE GENOMIC DNA]</scope>
    <source>
        <strain evidence="1 2">M7</strain>
    </source>
</reference>
<dbReference type="KEGG" id="lmq:LMM7_2896"/>
<dbReference type="AlphaFoldDB" id="A0A0E0V003"/>
<dbReference type="EMBL" id="CP002816">
    <property type="protein sequence ID" value="AEH93901.1"/>
    <property type="molecule type" value="Genomic_DNA"/>
</dbReference>
<evidence type="ECO:0000313" key="1">
    <source>
        <dbReference type="EMBL" id="AEH93901.1"/>
    </source>
</evidence>
<gene>
    <name evidence="1" type="ordered locus">LMM7_2896</name>
</gene>
<protein>
    <submittedName>
        <fullName evidence="1">Uncharacterized protein</fullName>
    </submittedName>
</protein>
<dbReference type="Proteomes" id="UP000000486">
    <property type="component" value="Chromosome"/>
</dbReference>
<dbReference type="HOGENOM" id="CLU_139193_0_0_9"/>
<evidence type="ECO:0000313" key="2">
    <source>
        <dbReference type="Proteomes" id="UP000000486"/>
    </source>
</evidence>
<organism evidence="1 2">
    <name type="scientific">Listeria monocytogenes serotype 4a (strain M7)</name>
    <dbReference type="NCBI Taxonomy" id="1030009"/>
    <lineage>
        <taxon>Bacteria</taxon>
        <taxon>Bacillati</taxon>
        <taxon>Bacillota</taxon>
        <taxon>Bacilli</taxon>
        <taxon>Bacillales</taxon>
        <taxon>Listeriaceae</taxon>
        <taxon>Listeria</taxon>
    </lineage>
</organism>
<dbReference type="PATRIC" id="fig|1030009.3.peg.2885"/>